<keyword evidence="3" id="KW-0812">Transmembrane</keyword>
<dbReference type="RefSeq" id="WP_088819267.1">
    <property type="nucleotide sequence ID" value="NZ_FYEZ01000004.1"/>
</dbReference>
<dbReference type="EMBL" id="FYEZ01000004">
    <property type="protein sequence ID" value="SNC74322.1"/>
    <property type="molecule type" value="Genomic_DNA"/>
</dbReference>
<reference evidence="4 5" key="1">
    <citation type="submission" date="2017-06" db="EMBL/GenBank/DDBJ databases">
        <authorList>
            <person name="Kim H.J."/>
            <person name="Triplett B.A."/>
        </authorList>
    </citation>
    <scope>NUCLEOTIDE SEQUENCE [LARGE SCALE GENOMIC DNA]</scope>
    <source>
        <strain evidence="4 5">DSM 22179</strain>
    </source>
</reference>
<dbReference type="GO" id="GO:0051301">
    <property type="term" value="P:cell division"/>
    <property type="evidence" value="ECO:0007669"/>
    <property type="project" value="UniProtKB-KW"/>
</dbReference>
<accession>A0A212U7T7</accession>
<organism evidence="4 5">
    <name type="scientific">Kytococcus aerolatus</name>
    <dbReference type="NCBI Taxonomy" id="592308"/>
    <lineage>
        <taxon>Bacteria</taxon>
        <taxon>Bacillati</taxon>
        <taxon>Actinomycetota</taxon>
        <taxon>Actinomycetes</taxon>
        <taxon>Micrococcales</taxon>
        <taxon>Kytococcaceae</taxon>
        <taxon>Kytococcus</taxon>
    </lineage>
</organism>
<keyword evidence="4" id="KW-0131">Cell cycle</keyword>
<keyword evidence="4" id="KW-0132">Cell division</keyword>
<keyword evidence="3" id="KW-1133">Transmembrane helix</keyword>
<evidence type="ECO:0000313" key="4">
    <source>
        <dbReference type="EMBL" id="SNC74322.1"/>
    </source>
</evidence>
<evidence type="ECO:0000256" key="3">
    <source>
        <dbReference type="SAM" id="Phobius"/>
    </source>
</evidence>
<keyword evidence="5" id="KW-1185">Reference proteome</keyword>
<feature type="coiled-coil region" evidence="1">
    <location>
        <begin position="59"/>
        <end position="86"/>
    </location>
</feature>
<keyword evidence="3" id="KW-0472">Membrane</keyword>
<evidence type="ECO:0000313" key="5">
    <source>
        <dbReference type="Proteomes" id="UP000198122"/>
    </source>
</evidence>
<feature type="region of interest" description="Disordered" evidence="2">
    <location>
        <begin position="136"/>
        <end position="220"/>
    </location>
</feature>
<evidence type="ECO:0000256" key="2">
    <source>
        <dbReference type="SAM" id="MobiDB-lite"/>
    </source>
</evidence>
<feature type="compositionally biased region" description="Acidic residues" evidence="2">
    <location>
        <begin position="194"/>
        <end position="204"/>
    </location>
</feature>
<sequence length="220" mass="23689">MPQRPTPGRDPRRGSASPAGSSLLQQAPWRALGLLAALALAAWIVIPPFAGWWTQRAQIAEVRAQAEQEDRAADELVEERRRLQDDAHVREVARARLDYAEPGERRYHVLTSGEIRPDDAEDVPDAEDRAWYDTVWGSIEDAGAGVAEEPGTSEDEPPGEAPSSGSSGSGASGEPTEGREVDEEIPEGVPSLITDDDFDPEDIPSSDLGETETPTVEGAQ</sequence>
<dbReference type="OrthoDB" id="5187715at2"/>
<feature type="region of interest" description="Disordered" evidence="2">
    <location>
        <begin position="1"/>
        <end position="21"/>
    </location>
</feature>
<dbReference type="Pfam" id="PF04977">
    <property type="entry name" value="DivIC"/>
    <property type="match status" value="1"/>
</dbReference>
<feature type="transmembrane region" description="Helical" evidence="3">
    <location>
        <begin position="31"/>
        <end position="53"/>
    </location>
</feature>
<proteinExistence type="predicted"/>
<evidence type="ECO:0000256" key="1">
    <source>
        <dbReference type="SAM" id="Coils"/>
    </source>
</evidence>
<gene>
    <name evidence="4" type="ORF">SAMN05445756_2244</name>
</gene>
<dbReference type="InterPro" id="IPR007060">
    <property type="entry name" value="FtsL/DivIC"/>
</dbReference>
<name>A0A212U7T7_9MICO</name>
<dbReference type="AlphaFoldDB" id="A0A212U7T7"/>
<dbReference type="Proteomes" id="UP000198122">
    <property type="component" value="Unassembled WGS sequence"/>
</dbReference>
<keyword evidence="1" id="KW-0175">Coiled coil</keyword>
<protein>
    <submittedName>
        <fullName evidence="4">Cell division protein FtsB</fullName>
    </submittedName>
</protein>